<feature type="transmembrane region" description="Helical" evidence="8">
    <location>
        <begin position="53"/>
        <end position="71"/>
    </location>
</feature>
<dbReference type="InterPro" id="IPR003524">
    <property type="entry name" value="PNAcMuramoyl-5peptid_Trfase"/>
</dbReference>
<gene>
    <name evidence="9" type="ORF">JonanDRAFT_1129</name>
</gene>
<evidence type="ECO:0000256" key="7">
    <source>
        <dbReference type="PIRSR" id="PIRSR600715-1"/>
    </source>
</evidence>
<dbReference type="STRING" id="885272.JonanDRAFT_1129"/>
<evidence type="ECO:0000313" key="9">
    <source>
        <dbReference type="EMBL" id="EHM13496.1"/>
    </source>
</evidence>
<dbReference type="InterPro" id="IPR018480">
    <property type="entry name" value="PNAcMuramoyl-5peptid_Trfase_CS"/>
</dbReference>
<sequence length="317" mass="33641">MSFLALGLVTFIVVAIGEILAQQSWISVMRTKGVSQVQKAYGPKVDEAVKAKVPSMGGVVFMLIGSGFLISGLVTRNLTAVALWVYPVLCGAIGLTDDVLKFRRGSSEGFSSKGKFLVQMAVTIVWFAQLQAYGLSGSPSSSIWAGVLWWLLAFFLAVGAQNALNVTDGLDGLAAGASLISFSALCFLAPGTEPFLASCAGAALCAGFLWHNAHPAQVFMGDGGSHFLAGLLVSIVLVSGMPILTLVPVGFLFGVEMISVVIQLVSIHGRGKKVFLMAPIHHHFQLKGWPENLITWRFMVVHLIGLAGCLFIGDLLF</sequence>
<feature type="binding site" evidence="7">
    <location>
        <position position="222"/>
    </location>
    <ligand>
        <name>Mg(2+)</name>
        <dbReference type="ChEBI" id="CHEBI:18420"/>
    </ligand>
</feature>
<evidence type="ECO:0000256" key="2">
    <source>
        <dbReference type="ARBA" id="ARBA00005583"/>
    </source>
</evidence>
<feature type="transmembrane region" description="Helical" evidence="8">
    <location>
        <begin position="225"/>
        <end position="244"/>
    </location>
</feature>
<evidence type="ECO:0000313" key="10">
    <source>
        <dbReference type="Proteomes" id="UP000003806"/>
    </source>
</evidence>
<comment type="similarity">
    <text evidence="2">Belongs to the glycosyltransferase 4 family. MraY subfamily.</text>
</comment>
<dbReference type="Pfam" id="PF00953">
    <property type="entry name" value="Glycos_transf_4"/>
    <property type="match status" value="1"/>
</dbReference>
<keyword evidence="7" id="KW-0460">Magnesium</keyword>
<feature type="transmembrane region" description="Helical" evidence="8">
    <location>
        <begin position="78"/>
        <end position="96"/>
    </location>
</feature>
<evidence type="ECO:0000256" key="1">
    <source>
        <dbReference type="ARBA" id="ARBA00004141"/>
    </source>
</evidence>
<proteinExistence type="inferred from homology"/>
<evidence type="ECO:0000256" key="8">
    <source>
        <dbReference type="SAM" id="Phobius"/>
    </source>
</evidence>
<organism evidence="9 10">
    <name type="scientific">Jonquetella anthropi DSM 22815</name>
    <dbReference type="NCBI Taxonomy" id="885272"/>
    <lineage>
        <taxon>Bacteria</taxon>
        <taxon>Thermotogati</taxon>
        <taxon>Synergistota</taxon>
        <taxon>Synergistia</taxon>
        <taxon>Synergistales</taxon>
        <taxon>Dethiosulfovibrionaceae</taxon>
        <taxon>Jonquetella</taxon>
    </lineage>
</organism>
<feature type="transmembrane region" description="Helical" evidence="8">
    <location>
        <begin position="294"/>
        <end position="316"/>
    </location>
</feature>
<dbReference type="RefSeq" id="WP_008523116.1">
    <property type="nucleotide sequence ID" value="NZ_CM001376.1"/>
</dbReference>
<comment type="cofactor">
    <cofactor evidence="7">
        <name>Mg(2+)</name>
        <dbReference type="ChEBI" id="CHEBI:18420"/>
    </cofactor>
</comment>
<keyword evidence="7" id="KW-0479">Metal-binding</keyword>
<evidence type="ECO:0000256" key="4">
    <source>
        <dbReference type="ARBA" id="ARBA00022692"/>
    </source>
</evidence>
<evidence type="ECO:0000256" key="5">
    <source>
        <dbReference type="ARBA" id="ARBA00022989"/>
    </source>
</evidence>
<dbReference type="GO" id="GO:0008963">
    <property type="term" value="F:phospho-N-acetylmuramoyl-pentapeptide-transferase activity"/>
    <property type="evidence" value="ECO:0007669"/>
    <property type="project" value="InterPro"/>
</dbReference>
<dbReference type="PANTHER" id="PTHR22926">
    <property type="entry name" value="PHOSPHO-N-ACETYLMURAMOYL-PENTAPEPTIDE-TRANSFERASE"/>
    <property type="match status" value="1"/>
</dbReference>
<dbReference type="OrthoDB" id="9805475at2"/>
<feature type="transmembrane region" description="Helical" evidence="8">
    <location>
        <begin position="170"/>
        <end position="188"/>
    </location>
</feature>
<dbReference type="GO" id="GO:0044038">
    <property type="term" value="P:cell wall macromolecule biosynthetic process"/>
    <property type="evidence" value="ECO:0007669"/>
    <property type="project" value="TreeGrafter"/>
</dbReference>
<dbReference type="GO" id="GO:0046872">
    <property type="term" value="F:metal ion binding"/>
    <property type="evidence" value="ECO:0007669"/>
    <property type="project" value="UniProtKB-KW"/>
</dbReference>
<dbReference type="CDD" id="cd06852">
    <property type="entry name" value="GT_MraY"/>
    <property type="match status" value="1"/>
</dbReference>
<dbReference type="GO" id="GO:0071555">
    <property type="term" value="P:cell wall organization"/>
    <property type="evidence" value="ECO:0007669"/>
    <property type="project" value="TreeGrafter"/>
</dbReference>
<dbReference type="AlphaFoldDB" id="H0ULD7"/>
<feature type="binding site" evidence="7">
    <location>
        <position position="165"/>
    </location>
    <ligand>
        <name>Mg(2+)</name>
        <dbReference type="ChEBI" id="CHEBI:18420"/>
    </ligand>
</feature>
<dbReference type="GO" id="GO:0005886">
    <property type="term" value="C:plasma membrane"/>
    <property type="evidence" value="ECO:0007669"/>
    <property type="project" value="TreeGrafter"/>
</dbReference>
<feature type="transmembrane region" description="Helical" evidence="8">
    <location>
        <begin position="251"/>
        <end position="269"/>
    </location>
</feature>
<evidence type="ECO:0000256" key="3">
    <source>
        <dbReference type="ARBA" id="ARBA00022679"/>
    </source>
</evidence>
<dbReference type="InterPro" id="IPR000715">
    <property type="entry name" value="Glycosyl_transferase_4"/>
</dbReference>
<dbReference type="eggNOG" id="COG0472">
    <property type="taxonomic scope" value="Bacteria"/>
</dbReference>
<dbReference type="EMBL" id="CM001376">
    <property type="protein sequence ID" value="EHM13496.1"/>
    <property type="molecule type" value="Genomic_DNA"/>
</dbReference>
<keyword evidence="6 8" id="KW-0472">Membrane</keyword>
<keyword evidence="3 9" id="KW-0808">Transferase</keyword>
<feature type="transmembrane region" description="Helical" evidence="8">
    <location>
        <begin position="116"/>
        <end position="136"/>
    </location>
</feature>
<keyword evidence="10" id="KW-1185">Reference proteome</keyword>
<dbReference type="Proteomes" id="UP000003806">
    <property type="component" value="Chromosome"/>
</dbReference>
<dbReference type="HOGENOM" id="CLU_023982_0_1_0"/>
<accession>H0ULD7</accession>
<reference evidence="9 10" key="1">
    <citation type="submission" date="2011-11" db="EMBL/GenBank/DDBJ databases">
        <title>The Noncontiguous Finished genome of Jonquetella anthropi DSM 22815.</title>
        <authorList>
            <consortium name="US DOE Joint Genome Institute (JGI-PGF)"/>
            <person name="Lucas S."/>
            <person name="Copeland A."/>
            <person name="Lapidus A."/>
            <person name="Glavina del Rio T."/>
            <person name="Dalin E."/>
            <person name="Tice H."/>
            <person name="Bruce D."/>
            <person name="Goodwin L."/>
            <person name="Pitluck S."/>
            <person name="Peters L."/>
            <person name="Mikhailova N."/>
            <person name="Held B."/>
            <person name="Kyrpides N."/>
            <person name="Mavromatis K."/>
            <person name="Ivanova N."/>
            <person name="Markowitz V."/>
            <person name="Cheng J.-F."/>
            <person name="Hugenholtz P."/>
            <person name="Woyke T."/>
            <person name="Wu D."/>
            <person name="Gronow S."/>
            <person name="Wellnitz S."/>
            <person name="Brambilla E."/>
            <person name="Klenk H.-P."/>
            <person name="Eisen J.A."/>
        </authorList>
    </citation>
    <scope>NUCLEOTIDE SEQUENCE [LARGE SCALE GENOMIC DNA]</scope>
    <source>
        <strain evidence="9 10">DSM 22815</strain>
    </source>
</reference>
<evidence type="ECO:0000256" key="6">
    <source>
        <dbReference type="ARBA" id="ARBA00023136"/>
    </source>
</evidence>
<protein>
    <submittedName>
        <fullName evidence="9">UDP-N-acetylmuramyl pentapeptide phosphotransferase/UDP-N-acetylglucosamine-1-phosphate transferase</fullName>
    </submittedName>
</protein>
<dbReference type="PROSITE" id="PS01347">
    <property type="entry name" value="MRAY_1"/>
    <property type="match status" value="1"/>
</dbReference>
<keyword evidence="5 8" id="KW-1133">Transmembrane helix</keyword>
<dbReference type="PROSITE" id="PS01348">
    <property type="entry name" value="MRAY_2"/>
    <property type="match status" value="1"/>
</dbReference>
<name>H0ULD7_9BACT</name>
<keyword evidence="4 8" id="KW-0812">Transmembrane</keyword>
<comment type="subcellular location">
    <subcellularLocation>
        <location evidence="1">Membrane</location>
        <topology evidence="1">Multi-pass membrane protein</topology>
    </subcellularLocation>
</comment>
<dbReference type="PANTHER" id="PTHR22926:SF5">
    <property type="entry name" value="PHOSPHO-N-ACETYLMURAMOYL-PENTAPEPTIDE-TRANSFERASE HOMOLOG"/>
    <property type="match status" value="1"/>
</dbReference>
<feature type="transmembrane region" description="Helical" evidence="8">
    <location>
        <begin position="143"/>
        <end position="164"/>
    </location>
</feature>